<keyword evidence="3" id="KW-1185">Reference proteome</keyword>
<dbReference type="EMBL" id="JABFJV010000018">
    <property type="protein sequence ID" value="NOK32695.1"/>
    <property type="molecule type" value="Genomic_DNA"/>
</dbReference>
<dbReference type="Gene3D" id="3.30.1150.10">
    <property type="match status" value="1"/>
</dbReference>
<dbReference type="GO" id="GO:0055085">
    <property type="term" value="P:transmembrane transport"/>
    <property type="evidence" value="ECO:0007669"/>
    <property type="project" value="InterPro"/>
</dbReference>
<evidence type="ECO:0000313" key="3">
    <source>
        <dbReference type="Proteomes" id="UP000563426"/>
    </source>
</evidence>
<evidence type="ECO:0000259" key="1">
    <source>
        <dbReference type="Pfam" id="PF03544"/>
    </source>
</evidence>
<dbReference type="Pfam" id="PF03544">
    <property type="entry name" value="TonB_C"/>
    <property type="match status" value="1"/>
</dbReference>
<accession>A0A7Y4KF76</accession>
<organism evidence="2 3">
    <name type="scientific">Corallococcus exercitus</name>
    <dbReference type="NCBI Taxonomy" id="2316736"/>
    <lineage>
        <taxon>Bacteria</taxon>
        <taxon>Pseudomonadati</taxon>
        <taxon>Myxococcota</taxon>
        <taxon>Myxococcia</taxon>
        <taxon>Myxococcales</taxon>
        <taxon>Cystobacterineae</taxon>
        <taxon>Myxococcaceae</taxon>
        <taxon>Corallococcus</taxon>
    </lineage>
</organism>
<gene>
    <name evidence="2" type="ORF">HMI49_05725</name>
</gene>
<protein>
    <recommendedName>
        <fullName evidence="1">TonB C-terminal domain-containing protein</fullName>
    </recommendedName>
</protein>
<evidence type="ECO:0000313" key="2">
    <source>
        <dbReference type="EMBL" id="NOK32695.1"/>
    </source>
</evidence>
<dbReference type="RefSeq" id="WP_171433293.1">
    <property type="nucleotide sequence ID" value="NZ_JABFJV010000018.1"/>
</dbReference>
<feature type="domain" description="TonB C-terminal" evidence="1">
    <location>
        <begin position="162"/>
        <end position="233"/>
    </location>
</feature>
<dbReference type="InterPro" id="IPR037682">
    <property type="entry name" value="TonB_C"/>
</dbReference>
<dbReference type="Proteomes" id="UP000563426">
    <property type="component" value="Unassembled WGS sequence"/>
</dbReference>
<proteinExistence type="predicted"/>
<sequence>MGLLLAWLGTGCASLSASLGGTGEASDKARRLCEQGLLTWPDLARFPADMPPQDYVRPEDLAWLQAHPEAVPPEEPLSAQPPLCEVQDATNAEGDFTVVEMKLQPPTEQEPKGRNALLTFHRAPEGWRLTYWLPEDAQAGATNVPLFSEAMPRPRKLSGQDLAYTREALQEGVQGLMAIRCVITRAGSVINCHTLKPLPLMVEPALKALWGSRYAPVTLAGKPIDVRYTFIFRMKRVTFSR</sequence>
<reference evidence="2 3" key="1">
    <citation type="submission" date="2020-05" db="EMBL/GenBank/DDBJ databases">
        <authorList>
            <person name="Whitworth D."/>
        </authorList>
    </citation>
    <scope>NUCLEOTIDE SEQUENCE [LARGE SCALE GENOMIC DNA]</scope>
    <source>
        <strain evidence="2 3">AB043B</strain>
    </source>
</reference>
<dbReference type="AlphaFoldDB" id="A0A7Y4KF76"/>
<dbReference type="SUPFAM" id="SSF74653">
    <property type="entry name" value="TolA/TonB C-terminal domain"/>
    <property type="match status" value="1"/>
</dbReference>
<comment type="caution">
    <text evidence="2">The sequence shown here is derived from an EMBL/GenBank/DDBJ whole genome shotgun (WGS) entry which is preliminary data.</text>
</comment>
<name>A0A7Y4KF76_9BACT</name>